<evidence type="ECO:0000256" key="5">
    <source>
        <dbReference type="ARBA" id="ARBA00023136"/>
    </source>
</evidence>
<protein>
    <recommendedName>
        <fullName evidence="10">Acyltransferase</fullName>
    </recommendedName>
</protein>
<keyword evidence="1" id="KW-0808">Transferase</keyword>
<keyword evidence="5 7" id="KW-0472">Membrane</keyword>
<keyword evidence="6" id="KW-0012">Acyltransferase</keyword>
<evidence type="ECO:0000256" key="2">
    <source>
        <dbReference type="ARBA" id="ARBA00022692"/>
    </source>
</evidence>
<organism evidence="8 9">
    <name type="scientific">Angomonas deanei</name>
    <dbReference type="NCBI Taxonomy" id="59799"/>
    <lineage>
        <taxon>Eukaryota</taxon>
        <taxon>Discoba</taxon>
        <taxon>Euglenozoa</taxon>
        <taxon>Kinetoplastea</taxon>
        <taxon>Metakinetoplastina</taxon>
        <taxon>Trypanosomatida</taxon>
        <taxon>Trypanosomatidae</taxon>
        <taxon>Strigomonadinae</taxon>
        <taxon>Angomonas</taxon>
    </lineage>
</organism>
<sequence length="405" mass="45013">MEKYRKFADASNGIQPFTLSVIPNLLGKVMTPVMFPIRVLFVLVFGLILLLVDTVIFLLFYPLHLLPLSRYVGLVFLQKCALKGFFFFLGHVLVRERPCEAEGRTAYGDVFFVNCQSVWDAMVVEVLLNDPFVFYCFPKPAATPDGGEGTNLQCFPPSPLQRWRVWWYVYRTGTRPALSALAEQQGFFEKGPQCPLVCLEEAQQWARGRKCRVVFFPEGTCTNGKGVLRLPHIRCRANSGSVRGGTRAFSVNSITLYYESDALKTVCQEHPQSTFRSVVSVFYRAAIHLYGTAPPSPVSFFPYVEGRIQTNVAGVVISVAGGHEGGDGLFTLLSPTAGHQLQQLLCCQNLSNNRNISVRTRLPDGVKMQPLTVQWKDKLGFVSAYYASKAADGGVPVSGETKKKK</sequence>
<reference evidence="8 9" key="1">
    <citation type="submission" date="2020-08" db="EMBL/GenBank/DDBJ databases">
        <authorList>
            <person name="Newling K."/>
            <person name="Davey J."/>
            <person name="Forrester S."/>
        </authorList>
    </citation>
    <scope>NUCLEOTIDE SEQUENCE [LARGE SCALE GENOMIC DNA]</scope>
    <source>
        <strain evidence="9">Crithidia deanei Carvalho (ATCC PRA-265)</strain>
    </source>
</reference>
<name>A0A7G2CM31_9TRYP</name>
<evidence type="ECO:0008006" key="10">
    <source>
        <dbReference type="Google" id="ProtNLM"/>
    </source>
</evidence>
<dbReference type="VEuPathDB" id="TriTrypDB:ADEAN_000800700"/>
<evidence type="ECO:0000256" key="1">
    <source>
        <dbReference type="ARBA" id="ARBA00022679"/>
    </source>
</evidence>
<dbReference type="GO" id="GO:0006629">
    <property type="term" value="P:lipid metabolic process"/>
    <property type="evidence" value="ECO:0007669"/>
    <property type="project" value="UniProtKB-KW"/>
</dbReference>
<evidence type="ECO:0000256" key="4">
    <source>
        <dbReference type="ARBA" id="ARBA00023098"/>
    </source>
</evidence>
<evidence type="ECO:0000313" key="8">
    <source>
        <dbReference type="EMBL" id="CAD2220485.1"/>
    </source>
</evidence>
<dbReference type="OrthoDB" id="272512at2759"/>
<feature type="transmembrane region" description="Helical" evidence="7">
    <location>
        <begin position="39"/>
        <end position="61"/>
    </location>
</feature>
<evidence type="ECO:0000256" key="3">
    <source>
        <dbReference type="ARBA" id="ARBA00022989"/>
    </source>
</evidence>
<proteinExistence type="predicted"/>
<dbReference type="GO" id="GO:0016746">
    <property type="term" value="F:acyltransferase activity"/>
    <property type="evidence" value="ECO:0007669"/>
    <property type="project" value="UniProtKB-KW"/>
</dbReference>
<dbReference type="PANTHER" id="PTHR23063">
    <property type="entry name" value="PHOSPHOLIPID ACYLTRANSFERASE"/>
    <property type="match status" value="1"/>
</dbReference>
<keyword evidence="9" id="KW-1185">Reference proteome</keyword>
<gene>
    <name evidence="8" type="ORF">ADEAN_000800700</name>
</gene>
<dbReference type="AlphaFoldDB" id="A0A7G2CM31"/>
<evidence type="ECO:0000256" key="7">
    <source>
        <dbReference type="SAM" id="Phobius"/>
    </source>
</evidence>
<evidence type="ECO:0000256" key="6">
    <source>
        <dbReference type="ARBA" id="ARBA00023315"/>
    </source>
</evidence>
<dbReference type="Proteomes" id="UP000515908">
    <property type="component" value="Chromosome 17"/>
</dbReference>
<keyword evidence="2 7" id="KW-0812">Transmembrane</keyword>
<dbReference type="EMBL" id="LR877161">
    <property type="protein sequence ID" value="CAD2220485.1"/>
    <property type="molecule type" value="Genomic_DNA"/>
</dbReference>
<accession>A0A7G2CM31</accession>
<evidence type="ECO:0000313" key="9">
    <source>
        <dbReference type="Proteomes" id="UP000515908"/>
    </source>
</evidence>
<dbReference type="PANTHER" id="PTHR23063:SF52">
    <property type="entry name" value="LYSOPHOSPHATIDYLCHOLINE ACYLTRANSFERASE"/>
    <property type="match status" value="1"/>
</dbReference>
<keyword evidence="3 7" id="KW-1133">Transmembrane helix</keyword>
<keyword evidence="4" id="KW-0443">Lipid metabolism</keyword>